<dbReference type="SUPFAM" id="SSF159941">
    <property type="entry name" value="MM3350-like"/>
    <property type="match status" value="1"/>
</dbReference>
<sequence length="211" mass="23642">MTKGGLTRHLPSCTARQDAIEEAAQKQEETKQDLYHLQVYAARSTDFWLHLEMRGSAKLQHLDAYLRSIWLECCGHLSRFSRGGWGSAEISESKRAGQVFEPGVELTHIYDFGTSSETNIKVYDVREGYALSPHPIFLMARNNSPETECMECEQSASWLCMECMYEMDAPGTLCDEHADAHPHDDYGGLTPLVNSPRVGMCGYDGPATPPY</sequence>
<reference evidence="1 2" key="1">
    <citation type="submission" date="2017-10" db="EMBL/GenBank/DDBJ databases">
        <title>Draft genome of Longimonas halophila.</title>
        <authorList>
            <person name="Goh K.M."/>
            <person name="Shamsir M.S."/>
            <person name="Lim S.W."/>
        </authorList>
    </citation>
    <scope>NUCLEOTIDE SEQUENCE [LARGE SCALE GENOMIC DNA]</scope>
    <source>
        <strain evidence="1 2">KCTC 42399</strain>
    </source>
</reference>
<keyword evidence="2" id="KW-1185">Reference proteome</keyword>
<name>A0A2H3P4H1_9BACT</name>
<dbReference type="AlphaFoldDB" id="A0A2H3P4H1"/>
<comment type="caution">
    <text evidence="1">The sequence shown here is derived from an EMBL/GenBank/DDBJ whole genome shotgun (WGS) entry which is preliminary data.</text>
</comment>
<proteinExistence type="predicted"/>
<dbReference type="InterPro" id="IPR024047">
    <property type="entry name" value="MM3350-like_sf"/>
</dbReference>
<evidence type="ECO:0000313" key="2">
    <source>
        <dbReference type="Proteomes" id="UP000221024"/>
    </source>
</evidence>
<accession>A0A2H3P4H1</accession>
<protein>
    <submittedName>
        <fullName evidence="1">Uncharacterized protein</fullName>
    </submittedName>
</protein>
<evidence type="ECO:0000313" key="1">
    <source>
        <dbReference type="EMBL" id="PEN09409.1"/>
    </source>
</evidence>
<organism evidence="1 2">
    <name type="scientific">Longimonas halophila</name>
    <dbReference type="NCBI Taxonomy" id="1469170"/>
    <lineage>
        <taxon>Bacteria</taxon>
        <taxon>Pseudomonadati</taxon>
        <taxon>Rhodothermota</taxon>
        <taxon>Rhodothermia</taxon>
        <taxon>Rhodothermales</taxon>
        <taxon>Salisaetaceae</taxon>
        <taxon>Longimonas</taxon>
    </lineage>
</organism>
<dbReference type="EMBL" id="PDEP01000001">
    <property type="protein sequence ID" value="PEN09409.1"/>
    <property type="molecule type" value="Genomic_DNA"/>
</dbReference>
<gene>
    <name evidence="1" type="ORF">CRI93_01400</name>
</gene>
<dbReference type="Proteomes" id="UP000221024">
    <property type="component" value="Unassembled WGS sequence"/>
</dbReference>